<dbReference type="InterPro" id="IPR003749">
    <property type="entry name" value="ThiS/MoaD-like"/>
</dbReference>
<keyword evidence="2" id="KW-1185">Reference proteome</keyword>
<protein>
    <submittedName>
        <fullName evidence="1">Sulfur carrier protein ThiS</fullName>
    </submittedName>
</protein>
<dbReference type="InterPro" id="IPR012675">
    <property type="entry name" value="Beta-grasp_dom_sf"/>
</dbReference>
<dbReference type="InterPro" id="IPR016155">
    <property type="entry name" value="Mopterin_synth/thiamin_S_b"/>
</dbReference>
<dbReference type="OrthoDB" id="9798559at2"/>
<comment type="caution">
    <text evidence="1">The sequence shown here is derived from an EMBL/GenBank/DDBJ whole genome shotgun (WGS) entry which is preliminary data.</text>
</comment>
<accession>A0A5C5YA92</accession>
<dbReference type="PANTHER" id="PTHR34472:SF1">
    <property type="entry name" value="SULFUR CARRIER PROTEIN THIS"/>
    <property type="match status" value="1"/>
</dbReference>
<dbReference type="PANTHER" id="PTHR34472">
    <property type="entry name" value="SULFUR CARRIER PROTEIN THIS"/>
    <property type="match status" value="1"/>
</dbReference>
<dbReference type="Proteomes" id="UP000317238">
    <property type="component" value="Unassembled WGS sequence"/>
</dbReference>
<dbReference type="Pfam" id="PF02597">
    <property type="entry name" value="ThiS"/>
    <property type="match status" value="1"/>
</dbReference>
<dbReference type="InterPro" id="IPR010035">
    <property type="entry name" value="Thi_S"/>
</dbReference>
<organism evidence="1 2">
    <name type="scientific">Crateriforma conspicua</name>
    <dbReference type="NCBI Taxonomy" id="2527996"/>
    <lineage>
        <taxon>Bacteria</taxon>
        <taxon>Pseudomonadati</taxon>
        <taxon>Planctomycetota</taxon>
        <taxon>Planctomycetia</taxon>
        <taxon>Planctomycetales</taxon>
        <taxon>Planctomycetaceae</taxon>
        <taxon>Crateriforma</taxon>
    </lineage>
</organism>
<dbReference type="NCBIfam" id="TIGR01683">
    <property type="entry name" value="thiS"/>
    <property type="match status" value="1"/>
</dbReference>
<dbReference type="SUPFAM" id="SSF54285">
    <property type="entry name" value="MoaD/ThiS"/>
    <property type="match status" value="1"/>
</dbReference>
<evidence type="ECO:0000313" key="1">
    <source>
        <dbReference type="EMBL" id="TWT71879.1"/>
    </source>
</evidence>
<reference evidence="1 2" key="1">
    <citation type="submission" date="2019-02" db="EMBL/GenBank/DDBJ databases">
        <title>Deep-cultivation of Planctomycetes and their phenomic and genomic characterization uncovers novel biology.</title>
        <authorList>
            <person name="Wiegand S."/>
            <person name="Jogler M."/>
            <person name="Boedeker C."/>
            <person name="Pinto D."/>
            <person name="Vollmers J."/>
            <person name="Rivas-Marin E."/>
            <person name="Kohn T."/>
            <person name="Peeters S.H."/>
            <person name="Heuer A."/>
            <person name="Rast P."/>
            <person name="Oberbeckmann S."/>
            <person name="Bunk B."/>
            <person name="Jeske O."/>
            <person name="Meyerdierks A."/>
            <person name="Storesund J.E."/>
            <person name="Kallscheuer N."/>
            <person name="Luecker S."/>
            <person name="Lage O.M."/>
            <person name="Pohl T."/>
            <person name="Merkel B.J."/>
            <person name="Hornburger P."/>
            <person name="Mueller R.-W."/>
            <person name="Bruemmer F."/>
            <person name="Labrenz M."/>
            <person name="Spormann A.M."/>
            <person name="Op Den Camp H."/>
            <person name="Overmann J."/>
            <person name="Amann R."/>
            <person name="Jetten M.S.M."/>
            <person name="Mascher T."/>
            <person name="Medema M.H."/>
            <person name="Devos D.P."/>
            <person name="Kaster A.-K."/>
            <person name="Ovreas L."/>
            <person name="Rohde M."/>
            <person name="Galperin M.Y."/>
            <person name="Jogler C."/>
        </authorList>
    </citation>
    <scope>NUCLEOTIDE SEQUENCE [LARGE SCALE GENOMIC DNA]</scope>
    <source>
        <strain evidence="1 2">Pan14r</strain>
    </source>
</reference>
<proteinExistence type="predicted"/>
<dbReference type="AlphaFoldDB" id="A0A5C5YA92"/>
<sequence length="67" mass="7344">MIHLTVNGEPTTVEKAMSVRQLLNTVDVPPNYLAVEVNEEVVPREDYDNHVVNDGDRVEVVTLVGGG</sequence>
<dbReference type="RefSeq" id="WP_145294209.1">
    <property type="nucleotide sequence ID" value="NZ_CP036319.1"/>
</dbReference>
<evidence type="ECO:0000313" key="2">
    <source>
        <dbReference type="Proteomes" id="UP000317238"/>
    </source>
</evidence>
<dbReference type="EMBL" id="SJPL01000001">
    <property type="protein sequence ID" value="TWT71879.1"/>
    <property type="molecule type" value="Genomic_DNA"/>
</dbReference>
<dbReference type="Gene3D" id="3.10.20.30">
    <property type="match status" value="1"/>
</dbReference>
<name>A0A5C5YA92_9PLAN</name>
<gene>
    <name evidence="1" type="primary">thiS</name>
    <name evidence="1" type="ORF">Pan14r_41960</name>
</gene>
<dbReference type="CDD" id="cd00565">
    <property type="entry name" value="Ubl_ThiS"/>
    <property type="match status" value="1"/>
</dbReference>